<dbReference type="GO" id="GO:0003700">
    <property type="term" value="F:DNA-binding transcription factor activity"/>
    <property type="evidence" value="ECO:0007669"/>
    <property type="project" value="InterPro"/>
</dbReference>
<sequence>MKLTFDALIVLDAIHREGSFAAAAEVLHRVPSAITYSMKKLEQDLDTALFNRAGHRAQLTESGQLLLIEGRHLLDAVTELECQITKVSKGWEAELNIAIASMLPTNRLLDLIEGFYQQKSGTRIKLHTEVYGGTWDALMDHRVDLVIGAPKNGPSGGGYYTRKLCHIDWVFAVSAKHLLNRVREPISEAQISKYRVIAVADTSRNLQPRTSGIYTGQDVFTVPDFNIKIQAHIKGLGVGFLPRFLIQEEIKQGLLVVKKLKTEDYSSSLCIAWRTGKIGRSLQWFLDKLEGNVIL</sequence>
<protein>
    <submittedName>
        <fullName evidence="6">Transcriptional regulator, LysR family</fullName>
    </submittedName>
</protein>
<dbReference type="InterPro" id="IPR000847">
    <property type="entry name" value="LysR_HTH_N"/>
</dbReference>
<dbReference type="GO" id="GO:0000976">
    <property type="term" value="F:transcription cis-regulatory region binding"/>
    <property type="evidence" value="ECO:0007669"/>
    <property type="project" value="TreeGrafter"/>
</dbReference>
<proteinExistence type="inferred from homology"/>
<dbReference type="SUPFAM" id="SSF46785">
    <property type="entry name" value="Winged helix' DNA-binding domain"/>
    <property type="match status" value="1"/>
</dbReference>
<comment type="similarity">
    <text evidence="1">Belongs to the LysR transcriptional regulatory family.</text>
</comment>
<feature type="domain" description="HTH lysR-type" evidence="5">
    <location>
        <begin position="3"/>
        <end position="60"/>
    </location>
</feature>
<dbReference type="PANTHER" id="PTHR30126">
    <property type="entry name" value="HTH-TYPE TRANSCRIPTIONAL REGULATOR"/>
    <property type="match status" value="1"/>
</dbReference>
<name>A0A3B0XIL4_9ZZZZ</name>
<keyword evidence="3" id="KW-0238">DNA-binding</keyword>
<evidence type="ECO:0000256" key="3">
    <source>
        <dbReference type="ARBA" id="ARBA00023125"/>
    </source>
</evidence>
<dbReference type="InterPro" id="IPR036388">
    <property type="entry name" value="WH-like_DNA-bd_sf"/>
</dbReference>
<evidence type="ECO:0000256" key="2">
    <source>
        <dbReference type="ARBA" id="ARBA00023015"/>
    </source>
</evidence>
<dbReference type="AlphaFoldDB" id="A0A3B0XIL4"/>
<dbReference type="PANTHER" id="PTHR30126:SF4">
    <property type="entry name" value="LYSR FAMILY TRANSCRIPTIONAL REGULATOR"/>
    <property type="match status" value="1"/>
</dbReference>
<dbReference type="SUPFAM" id="SSF53850">
    <property type="entry name" value="Periplasmic binding protein-like II"/>
    <property type="match status" value="1"/>
</dbReference>
<organism evidence="6">
    <name type="scientific">hydrothermal vent metagenome</name>
    <dbReference type="NCBI Taxonomy" id="652676"/>
    <lineage>
        <taxon>unclassified sequences</taxon>
        <taxon>metagenomes</taxon>
        <taxon>ecological metagenomes</taxon>
    </lineage>
</organism>
<dbReference type="PROSITE" id="PS50931">
    <property type="entry name" value="HTH_LYSR"/>
    <property type="match status" value="1"/>
</dbReference>
<evidence type="ECO:0000259" key="5">
    <source>
        <dbReference type="PROSITE" id="PS50931"/>
    </source>
</evidence>
<dbReference type="Gene3D" id="1.10.10.10">
    <property type="entry name" value="Winged helix-like DNA-binding domain superfamily/Winged helix DNA-binding domain"/>
    <property type="match status" value="1"/>
</dbReference>
<evidence type="ECO:0000256" key="1">
    <source>
        <dbReference type="ARBA" id="ARBA00009437"/>
    </source>
</evidence>
<gene>
    <name evidence="6" type="ORF">MNBD_GAMMA07-2556</name>
</gene>
<dbReference type="Pfam" id="PF00126">
    <property type="entry name" value="HTH_1"/>
    <property type="match status" value="1"/>
</dbReference>
<dbReference type="InterPro" id="IPR005119">
    <property type="entry name" value="LysR_subst-bd"/>
</dbReference>
<keyword evidence="2" id="KW-0805">Transcription regulation</keyword>
<dbReference type="Gene3D" id="3.40.190.10">
    <property type="entry name" value="Periplasmic binding protein-like II"/>
    <property type="match status" value="2"/>
</dbReference>
<evidence type="ECO:0000313" key="6">
    <source>
        <dbReference type="EMBL" id="VAW55874.1"/>
    </source>
</evidence>
<dbReference type="EMBL" id="UOFF01000131">
    <property type="protein sequence ID" value="VAW55874.1"/>
    <property type="molecule type" value="Genomic_DNA"/>
</dbReference>
<keyword evidence="4" id="KW-0804">Transcription</keyword>
<dbReference type="Pfam" id="PF03466">
    <property type="entry name" value="LysR_substrate"/>
    <property type="match status" value="1"/>
</dbReference>
<accession>A0A3B0XIL4</accession>
<reference evidence="6" key="1">
    <citation type="submission" date="2018-06" db="EMBL/GenBank/DDBJ databases">
        <authorList>
            <person name="Zhirakovskaya E."/>
        </authorList>
    </citation>
    <scope>NUCLEOTIDE SEQUENCE</scope>
</reference>
<evidence type="ECO:0000256" key="4">
    <source>
        <dbReference type="ARBA" id="ARBA00023163"/>
    </source>
</evidence>
<dbReference type="InterPro" id="IPR036390">
    <property type="entry name" value="WH_DNA-bd_sf"/>
</dbReference>